<dbReference type="AlphaFoldDB" id="A0A800MV70"/>
<feature type="signal peptide" evidence="2">
    <location>
        <begin position="1"/>
        <end position="22"/>
    </location>
</feature>
<protein>
    <submittedName>
        <fullName evidence="3">Tetracycline resistance protein</fullName>
    </submittedName>
</protein>
<reference evidence="3 4" key="1">
    <citation type="journal article" date="2020" name="G3 (Bethesda)">
        <title>Whole Genome Sequencing and Comparative Genomics of Two Nematicidal Bacillus Strains Reveals a Wide Range of Possible Virulence Factors.</title>
        <authorList>
            <person name="Susic N."/>
            <person name="Janezic S."/>
            <person name="Rupnik M."/>
            <person name="Geric Stare B."/>
        </authorList>
    </citation>
    <scope>NUCLEOTIDE SEQUENCE [LARGE SCALE GENOMIC DNA]</scope>
    <source>
        <strain evidence="3 4">I-1582</strain>
    </source>
</reference>
<keyword evidence="1" id="KW-0812">Transmembrane</keyword>
<dbReference type="Proteomes" id="UP000465778">
    <property type="component" value="Unassembled WGS sequence"/>
</dbReference>
<name>A0A800MV70_CYTFI</name>
<accession>A0A800MV70</accession>
<evidence type="ECO:0000313" key="4">
    <source>
        <dbReference type="Proteomes" id="UP000465778"/>
    </source>
</evidence>
<feature type="chain" id="PRO_5031319902" evidence="2">
    <location>
        <begin position="23"/>
        <end position="106"/>
    </location>
</feature>
<organism evidence="3 4">
    <name type="scientific">Cytobacillus firmus</name>
    <name type="common">Bacillus firmus</name>
    <dbReference type="NCBI Taxonomy" id="1399"/>
    <lineage>
        <taxon>Bacteria</taxon>
        <taxon>Bacillati</taxon>
        <taxon>Bacillota</taxon>
        <taxon>Bacilli</taxon>
        <taxon>Bacillales</taxon>
        <taxon>Bacillaceae</taxon>
        <taxon>Cytobacillus</taxon>
    </lineage>
</organism>
<keyword evidence="1" id="KW-0472">Membrane</keyword>
<evidence type="ECO:0000313" key="3">
    <source>
        <dbReference type="EMBL" id="KAF0822971.1"/>
    </source>
</evidence>
<evidence type="ECO:0000256" key="2">
    <source>
        <dbReference type="SAM" id="SignalP"/>
    </source>
</evidence>
<keyword evidence="2" id="KW-0732">Signal</keyword>
<dbReference type="EMBL" id="VDEM01000041">
    <property type="protein sequence ID" value="KAF0822971.1"/>
    <property type="molecule type" value="Genomic_DNA"/>
</dbReference>
<gene>
    <name evidence="3" type="ORF">KIS1582_3215</name>
</gene>
<evidence type="ECO:0000256" key="1">
    <source>
        <dbReference type="SAM" id="Phobius"/>
    </source>
</evidence>
<sequence>MKNGLAMAAASAIPLLASGILAATGPGESMLILNIALVLVELGWNFGLISGTAILVDSTHASEDVSFTLSFSNCSHLFSIFYNYRMMYAILWLKALRLVLGDYCQD</sequence>
<comment type="caution">
    <text evidence="3">The sequence shown here is derived from an EMBL/GenBank/DDBJ whole genome shotgun (WGS) entry which is preliminary data.</text>
</comment>
<proteinExistence type="predicted"/>
<feature type="transmembrane region" description="Helical" evidence="1">
    <location>
        <begin position="32"/>
        <end position="56"/>
    </location>
</feature>
<keyword evidence="1" id="KW-1133">Transmembrane helix</keyword>